<dbReference type="OrthoDB" id="4174342at2759"/>
<feature type="compositionally biased region" description="Basic and acidic residues" evidence="1">
    <location>
        <begin position="113"/>
        <end position="125"/>
    </location>
</feature>
<feature type="region of interest" description="Disordered" evidence="1">
    <location>
        <begin position="403"/>
        <end position="448"/>
    </location>
</feature>
<feature type="region of interest" description="Disordered" evidence="1">
    <location>
        <begin position="26"/>
        <end position="130"/>
    </location>
</feature>
<keyword evidence="2" id="KW-0732">Signal</keyword>
<evidence type="ECO:0008006" key="5">
    <source>
        <dbReference type="Google" id="ProtNLM"/>
    </source>
</evidence>
<feature type="chain" id="PRO_5034209214" description="Protein IBD2" evidence="2">
    <location>
        <begin position="29"/>
        <end position="622"/>
    </location>
</feature>
<proteinExistence type="predicted"/>
<organism evidence="3 4">
    <name type="scientific">Heterodermia speciosa</name>
    <dbReference type="NCBI Taxonomy" id="116794"/>
    <lineage>
        <taxon>Eukaryota</taxon>
        <taxon>Fungi</taxon>
        <taxon>Dikarya</taxon>
        <taxon>Ascomycota</taxon>
        <taxon>Pezizomycotina</taxon>
        <taxon>Lecanoromycetes</taxon>
        <taxon>OSLEUM clade</taxon>
        <taxon>Lecanoromycetidae</taxon>
        <taxon>Caliciales</taxon>
        <taxon>Physciaceae</taxon>
        <taxon>Heterodermia</taxon>
    </lineage>
</organism>
<feature type="region of interest" description="Disordered" evidence="1">
    <location>
        <begin position="517"/>
        <end position="622"/>
    </location>
</feature>
<dbReference type="AlphaFoldDB" id="A0A8H3ENC1"/>
<sequence length="622" mass="67478">MITTLPNYLANAVLWLLSASVYSPPSSAGFNSEHTSPIYPDRPIRPLPKTPLRSRLSPEVADSILYPPAPPTSRPAFYVSQKGPTHQSDGSKAITSRGKDGSPQQRNALNFKAENKDGYGEKGDVFDSEEEDSVGIMRRYQEQRIAHPSAHRNFVNGEARADIAKYPKPPNLQSTASSADSVDGYDSFENTNNKKKRKIPTSGNLGNHQASLSTEMAQMGIHSTRDMDSFDAAQEPDGGVSQYYGSGSSAMLASSSGTGISGAGRGRFGRSGARPAGGRSPLGVSTNGSNSLNSARNALLRRDMAVSEVSDGKDSRHNPDQGIISAAIANAAALPTTPTKGQENISLLEQQSSKLPSSTKTQFTFTCESDSSKGMVWPSQQSPTPTGIYQAPAAPNIIPPVQTQGQRGLTTQGTQTSPTMANQVHQALPGQPGPQQDPAPRKPRRTAAKQYAITARERRLQQDYKNYHHPPTKDEIWICEFCEYESIFGVPPEALIRQYEIKDRRERRRLAEKRRLLEKAKMKGKKGKKGNKNAGKTPAAQPQHSTPRDHYDHQSGDQMPVQHQGTQSEDYLPDDYDDDPDVMPAPLPQTPSKIPQPVTQQYNASARTAVGDGQRAGAGRAA</sequence>
<feature type="compositionally biased region" description="Low complexity" evidence="1">
    <location>
        <begin position="270"/>
        <end position="279"/>
    </location>
</feature>
<accession>A0A8H3ENC1</accession>
<feature type="compositionally biased region" description="Low complexity" evidence="1">
    <location>
        <begin position="609"/>
        <end position="622"/>
    </location>
</feature>
<reference evidence="3" key="1">
    <citation type="submission" date="2021-03" db="EMBL/GenBank/DDBJ databases">
        <authorList>
            <person name="Tagirdzhanova G."/>
        </authorList>
    </citation>
    <scope>NUCLEOTIDE SEQUENCE</scope>
</reference>
<feature type="region of interest" description="Disordered" evidence="1">
    <location>
        <begin position="167"/>
        <end position="186"/>
    </location>
</feature>
<dbReference type="Proteomes" id="UP000664521">
    <property type="component" value="Unassembled WGS sequence"/>
</dbReference>
<feature type="compositionally biased region" description="Polar residues" evidence="1">
    <location>
        <begin position="171"/>
        <end position="180"/>
    </location>
</feature>
<name>A0A8H3ENC1_9LECA</name>
<gene>
    <name evidence="3" type="ORF">HETSPECPRED_009526</name>
</gene>
<evidence type="ECO:0000313" key="3">
    <source>
        <dbReference type="EMBL" id="CAF9909811.1"/>
    </source>
</evidence>
<evidence type="ECO:0000256" key="2">
    <source>
        <dbReference type="SAM" id="SignalP"/>
    </source>
</evidence>
<keyword evidence="4" id="KW-1185">Reference proteome</keyword>
<protein>
    <recommendedName>
        <fullName evidence="5">Protein IBD2</fullName>
    </recommendedName>
</protein>
<feature type="compositionally biased region" description="Polar residues" evidence="1">
    <location>
        <begin position="590"/>
        <end position="606"/>
    </location>
</feature>
<feature type="compositionally biased region" description="Low complexity" evidence="1">
    <location>
        <begin position="403"/>
        <end position="416"/>
    </location>
</feature>
<feature type="compositionally biased region" description="Basic residues" evidence="1">
    <location>
        <begin position="522"/>
        <end position="531"/>
    </location>
</feature>
<feature type="compositionally biased region" description="Polar residues" evidence="1">
    <location>
        <begin position="26"/>
        <end position="35"/>
    </location>
</feature>
<feature type="compositionally biased region" description="Acidic residues" evidence="1">
    <location>
        <begin position="571"/>
        <end position="581"/>
    </location>
</feature>
<feature type="region of interest" description="Disordered" evidence="1">
    <location>
        <begin position="256"/>
        <end position="291"/>
    </location>
</feature>
<feature type="signal peptide" evidence="2">
    <location>
        <begin position="1"/>
        <end position="28"/>
    </location>
</feature>
<evidence type="ECO:0000256" key="1">
    <source>
        <dbReference type="SAM" id="MobiDB-lite"/>
    </source>
</evidence>
<feature type="compositionally biased region" description="Polar residues" evidence="1">
    <location>
        <begin position="82"/>
        <end position="94"/>
    </location>
</feature>
<comment type="caution">
    <text evidence="3">The sequence shown here is derived from an EMBL/GenBank/DDBJ whole genome shotgun (WGS) entry which is preliminary data.</text>
</comment>
<evidence type="ECO:0000313" key="4">
    <source>
        <dbReference type="Proteomes" id="UP000664521"/>
    </source>
</evidence>
<dbReference type="EMBL" id="CAJPDS010000008">
    <property type="protein sequence ID" value="CAF9909811.1"/>
    <property type="molecule type" value="Genomic_DNA"/>
</dbReference>
<feature type="compositionally biased region" description="Basic and acidic residues" evidence="1">
    <location>
        <begin position="546"/>
        <end position="555"/>
    </location>
</feature>